<sequence>MFSEGYKFLEAVKKKDGETVTQMLDEPGSTLANSRDVTTGQSALHIVTERRDLTWIRFLTAKGANPNIADKNGVTPLILATQLGFTDGVAALVEAGARVDTPNSAGETPLISAVHSRDTAMMRALLEAGANPDRADNSGRSAMDYAKLQGPNSATMREIERSAKPADEREGAQTYGPSF</sequence>
<keyword evidence="2 3" id="KW-0040">ANK repeat</keyword>
<feature type="compositionally biased region" description="Basic and acidic residues" evidence="4">
    <location>
        <begin position="157"/>
        <end position="171"/>
    </location>
</feature>
<dbReference type="PANTHER" id="PTHR24171:SF8">
    <property type="entry name" value="BRCA1-ASSOCIATED RING DOMAIN PROTEIN 1"/>
    <property type="match status" value="1"/>
</dbReference>
<dbReference type="Pfam" id="PF12796">
    <property type="entry name" value="Ank_2"/>
    <property type="match status" value="1"/>
</dbReference>
<dbReference type="SMART" id="SM00248">
    <property type="entry name" value="ANK"/>
    <property type="match status" value="3"/>
</dbReference>
<keyword evidence="1" id="KW-0677">Repeat</keyword>
<dbReference type="Gene3D" id="1.25.40.20">
    <property type="entry name" value="Ankyrin repeat-containing domain"/>
    <property type="match status" value="1"/>
</dbReference>
<dbReference type="PANTHER" id="PTHR24171">
    <property type="entry name" value="ANKYRIN REPEAT DOMAIN-CONTAINING PROTEIN 39-RELATED"/>
    <property type="match status" value="1"/>
</dbReference>
<dbReference type="InterPro" id="IPR002110">
    <property type="entry name" value="Ankyrin_rpt"/>
</dbReference>
<evidence type="ECO:0000256" key="3">
    <source>
        <dbReference type="PROSITE-ProRule" id="PRU00023"/>
    </source>
</evidence>
<comment type="caution">
    <text evidence="5">The sequence shown here is derived from an EMBL/GenBank/DDBJ whole genome shotgun (WGS) entry which is preliminary data.</text>
</comment>
<reference evidence="5 6" key="1">
    <citation type="submission" date="2019-12" db="EMBL/GenBank/DDBJ databases">
        <title>Genomic-based taxomic classification of the family Erythrobacteraceae.</title>
        <authorList>
            <person name="Xu L."/>
        </authorList>
    </citation>
    <scope>NUCLEOTIDE SEQUENCE [LARGE SCALE GENOMIC DNA]</scope>
    <source>
        <strain evidence="5 6">LMG 29518</strain>
    </source>
</reference>
<feature type="repeat" description="ANK" evidence="3">
    <location>
        <begin position="72"/>
        <end position="104"/>
    </location>
</feature>
<dbReference type="GO" id="GO:0004842">
    <property type="term" value="F:ubiquitin-protein transferase activity"/>
    <property type="evidence" value="ECO:0007669"/>
    <property type="project" value="TreeGrafter"/>
</dbReference>
<dbReference type="OrthoDB" id="7390289at2"/>
<evidence type="ECO:0000256" key="4">
    <source>
        <dbReference type="SAM" id="MobiDB-lite"/>
    </source>
</evidence>
<dbReference type="PROSITE" id="PS50297">
    <property type="entry name" value="ANK_REP_REGION"/>
    <property type="match status" value="3"/>
</dbReference>
<dbReference type="EMBL" id="WTYT01000003">
    <property type="protein sequence ID" value="MXO65931.1"/>
    <property type="molecule type" value="Genomic_DNA"/>
</dbReference>
<accession>A0A6I4T748</accession>
<dbReference type="Proteomes" id="UP000438476">
    <property type="component" value="Unassembled WGS sequence"/>
</dbReference>
<feature type="repeat" description="ANK" evidence="3">
    <location>
        <begin position="39"/>
        <end position="71"/>
    </location>
</feature>
<protein>
    <submittedName>
        <fullName evidence="5">Ankyrin repeat domain-containing protein</fullName>
    </submittedName>
</protein>
<feature type="region of interest" description="Disordered" evidence="4">
    <location>
        <begin position="131"/>
        <end position="179"/>
    </location>
</feature>
<dbReference type="GO" id="GO:0085020">
    <property type="term" value="P:protein K6-linked ubiquitination"/>
    <property type="evidence" value="ECO:0007669"/>
    <property type="project" value="TreeGrafter"/>
</dbReference>
<keyword evidence="6" id="KW-1185">Reference proteome</keyword>
<evidence type="ECO:0000256" key="2">
    <source>
        <dbReference type="ARBA" id="ARBA00023043"/>
    </source>
</evidence>
<dbReference type="PROSITE" id="PS50088">
    <property type="entry name" value="ANK_REPEAT"/>
    <property type="match status" value="3"/>
</dbReference>
<dbReference type="AlphaFoldDB" id="A0A6I4T748"/>
<feature type="repeat" description="ANK" evidence="3">
    <location>
        <begin position="105"/>
        <end position="137"/>
    </location>
</feature>
<evidence type="ECO:0000313" key="5">
    <source>
        <dbReference type="EMBL" id="MXO65931.1"/>
    </source>
</evidence>
<evidence type="ECO:0000313" key="6">
    <source>
        <dbReference type="Proteomes" id="UP000438476"/>
    </source>
</evidence>
<organism evidence="5 6">
    <name type="scientific">Altericroceibacterium endophyticum</name>
    <dbReference type="NCBI Taxonomy" id="1808508"/>
    <lineage>
        <taxon>Bacteria</taxon>
        <taxon>Pseudomonadati</taxon>
        <taxon>Pseudomonadota</taxon>
        <taxon>Alphaproteobacteria</taxon>
        <taxon>Sphingomonadales</taxon>
        <taxon>Erythrobacteraceae</taxon>
        <taxon>Altericroceibacterium</taxon>
    </lineage>
</organism>
<proteinExistence type="predicted"/>
<dbReference type="SUPFAM" id="SSF48403">
    <property type="entry name" value="Ankyrin repeat"/>
    <property type="match status" value="1"/>
</dbReference>
<dbReference type="Pfam" id="PF00023">
    <property type="entry name" value="Ank"/>
    <property type="match status" value="1"/>
</dbReference>
<evidence type="ECO:0000256" key="1">
    <source>
        <dbReference type="ARBA" id="ARBA00022737"/>
    </source>
</evidence>
<gene>
    <name evidence="5" type="ORF">GRI91_09210</name>
</gene>
<name>A0A6I4T748_9SPHN</name>
<dbReference type="InterPro" id="IPR036770">
    <property type="entry name" value="Ankyrin_rpt-contain_sf"/>
</dbReference>